<gene>
    <name evidence="3" type="ORF">E4191_09535</name>
</gene>
<evidence type="ECO:0000313" key="4">
    <source>
        <dbReference type="Proteomes" id="UP000296374"/>
    </source>
</evidence>
<feature type="domain" description="Mce/MlaD" evidence="2">
    <location>
        <begin position="39"/>
        <end position="115"/>
    </location>
</feature>
<evidence type="ECO:0000313" key="3">
    <source>
        <dbReference type="EMBL" id="QBX34927.1"/>
    </source>
</evidence>
<sequence length="415" mass="43262">METKANYALIGAFTLAGFLGILGFVLWFAQLQLDRQFAYYDVYFPEVSGLGPSSEVRFAGLAVGRVVDMQLAPDNPLPVRVRLEVTLDTPIRADSTAALEVQGVTGVALVAVSAGSSRTPLLRDADTSEVPVIASSRSALQTLTDEGPQIIERLGLVAEQLTLILGEENQARVTAILDNVERSSGNLDQALDDVATATQAISTAATGIAAFGGQMDGLSRSAGTTLDRFADAATRAETTLAAATATLEGVDGYVSGDLTTLTQQLERSAAGLTTLTERADASLDGLDTALASGTRAFDAAETVVTRDLAPVAGDLRATLAALNGALARLPDDLPQISASLRQAADAASAAFTSLRGVVEGAGGPVQSFAGETLPQIGRLSQDMRALVENMSQLVSTLRRDPTQLLSGPRTPEFRR</sequence>
<dbReference type="PANTHER" id="PTHR36698">
    <property type="entry name" value="BLL5892 PROTEIN"/>
    <property type="match status" value="1"/>
</dbReference>
<feature type="transmembrane region" description="Helical" evidence="1">
    <location>
        <begin position="7"/>
        <end position="29"/>
    </location>
</feature>
<keyword evidence="1" id="KW-1133">Transmembrane helix</keyword>
<dbReference type="PANTHER" id="PTHR36698:SF2">
    <property type="entry name" value="MCE_MLAD DOMAIN-CONTAINING PROTEIN"/>
    <property type="match status" value="1"/>
</dbReference>
<dbReference type="RefSeq" id="WP_135313214.1">
    <property type="nucleotide sequence ID" value="NZ_CP038439.1"/>
</dbReference>
<dbReference type="EMBL" id="CP038439">
    <property type="protein sequence ID" value="QBX34927.1"/>
    <property type="molecule type" value="Genomic_DNA"/>
</dbReference>
<name>A0A4P7HNI9_9RHOB</name>
<protein>
    <submittedName>
        <fullName evidence="3">MCE family protein</fullName>
    </submittedName>
</protein>
<evidence type="ECO:0000256" key="1">
    <source>
        <dbReference type="SAM" id="Phobius"/>
    </source>
</evidence>
<reference evidence="4" key="1">
    <citation type="submission" date="2019-03" db="EMBL/GenBank/DDBJ databases">
        <authorList>
            <person name="Li J."/>
        </authorList>
    </citation>
    <scope>NUCLEOTIDE SEQUENCE [LARGE SCALE GENOMIC DNA]</scope>
    <source>
        <strain evidence="4">2251</strain>
    </source>
</reference>
<keyword evidence="1" id="KW-0812">Transmembrane</keyword>
<dbReference type="Proteomes" id="UP000296374">
    <property type="component" value="Chromosome"/>
</dbReference>
<proteinExistence type="predicted"/>
<accession>A0A4P7HNI9</accession>
<organism evidence="3 4">
    <name type="scientific">Paracoccus liaowanqingii</name>
    <dbReference type="NCBI Taxonomy" id="2560053"/>
    <lineage>
        <taxon>Bacteria</taxon>
        <taxon>Pseudomonadati</taxon>
        <taxon>Pseudomonadota</taxon>
        <taxon>Alphaproteobacteria</taxon>
        <taxon>Rhodobacterales</taxon>
        <taxon>Paracoccaceae</taxon>
        <taxon>Paracoccus</taxon>
    </lineage>
</organism>
<evidence type="ECO:0000259" key="2">
    <source>
        <dbReference type="Pfam" id="PF02470"/>
    </source>
</evidence>
<dbReference type="InterPro" id="IPR003399">
    <property type="entry name" value="Mce/MlaD"/>
</dbReference>
<dbReference type="KEGG" id="plia:E4191_09535"/>
<dbReference type="AlphaFoldDB" id="A0A4P7HNI9"/>
<keyword evidence="1" id="KW-0472">Membrane</keyword>
<dbReference type="Pfam" id="PF02470">
    <property type="entry name" value="MlaD"/>
    <property type="match status" value="1"/>
</dbReference>